<dbReference type="InterPro" id="IPR054722">
    <property type="entry name" value="PolX-like_BBD"/>
</dbReference>
<sequence length="106" mass="11690">MTSDKDFFTSLHVDSGATSHMTSDKDFFTSLRPMKATVYLADSNPAQSEGIGERWLFCLTPTGTIKMIHLEEVPYVPSLEGGFLSVQRLMCGGCTVTFKRTTCLIS</sequence>
<dbReference type="Proteomes" id="UP000030665">
    <property type="component" value="Unassembled WGS sequence"/>
</dbReference>
<dbReference type="EMBL" id="HG807412">
    <property type="protein sequence ID" value="CDW60796.1"/>
    <property type="molecule type" value="Genomic_DNA"/>
</dbReference>
<gene>
    <name evidence="2" type="ORF">TTRE_0000919301</name>
</gene>
<dbReference type="STRING" id="36087.A0A077ZKC5"/>
<proteinExistence type="predicted"/>
<name>A0A077ZKC5_TRITR</name>
<evidence type="ECO:0000313" key="3">
    <source>
        <dbReference type="Proteomes" id="UP000030665"/>
    </source>
</evidence>
<dbReference type="AlphaFoldDB" id="A0A077ZKC5"/>
<keyword evidence="3" id="KW-1185">Reference proteome</keyword>
<protein>
    <recommendedName>
        <fullName evidence="1">Retrovirus-related Pol polyprotein from transposon TNT 1-94-like beta-barrel domain-containing protein</fullName>
    </recommendedName>
</protein>
<accession>A0A077ZKC5</accession>
<evidence type="ECO:0000259" key="1">
    <source>
        <dbReference type="Pfam" id="PF22936"/>
    </source>
</evidence>
<evidence type="ECO:0000313" key="2">
    <source>
        <dbReference type="EMBL" id="CDW60796.1"/>
    </source>
</evidence>
<organism evidence="2 3">
    <name type="scientific">Trichuris trichiura</name>
    <name type="common">Whipworm</name>
    <name type="synonym">Trichocephalus trichiurus</name>
    <dbReference type="NCBI Taxonomy" id="36087"/>
    <lineage>
        <taxon>Eukaryota</taxon>
        <taxon>Metazoa</taxon>
        <taxon>Ecdysozoa</taxon>
        <taxon>Nematoda</taxon>
        <taxon>Enoplea</taxon>
        <taxon>Dorylaimia</taxon>
        <taxon>Trichinellida</taxon>
        <taxon>Trichuridae</taxon>
        <taxon>Trichuris</taxon>
    </lineage>
</organism>
<feature type="domain" description="Retrovirus-related Pol polyprotein from transposon TNT 1-94-like beta-barrel" evidence="1">
    <location>
        <begin position="13"/>
        <end position="92"/>
    </location>
</feature>
<reference evidence="2" key="2">
    <citation type="submission" date="2014-03" db="EMBL/GenBank/DDBJ databases">
        <title>The whipworm genome and dual-species transcriptomics of an intimate host-pathogen interaction.</title>
        <authorList>
            <person name="Foth B.J."/>
            <person name="Tsai I.J."/>
            <person name="Reid A.J."/>
            <person name="Bancroft A.J."/>
            <person name="Nichol S."/>
            <person name="Tracey A."/>
            <person name="Holroyd N."/>
            <person name="Cotton J.A."/>
            <person name="Stanley E.J."/>
            <person name="Zarowiecki M."/>
            <person name="Liu J.Z."/>
            <person name="Huckvale T."/>
            <person name="Cooper P.J."/>
            <person name="Grencis R.K."/>
            <person name="Berriman M."/>
        </authorList>
    </citation>
    <scope>NUCLEOTIDE SEQUENCE [LARGE SCALE GENOMIC DNA]</scope>
</reference>
<dbReference type="OrthoDB" id="413361at2759"/>
<reference evidence="2" key="1">
    <citation type="submission" date="2014-01" db="EMBL/GenBank/DDBJ databases">
        <authorList>
            <person name="Aslett M."/>
        </authorList>
    </citation>
    <scope>NUCLEOTIDE SEQUENCE</scope>
</reference>
<dbReference type="Pfam" id="PF22936">
    <property type="entry name" value="Pol_BBD"/>
    <property type="match status" value="1"/>
</dbReference>